<comment type="caution">
    <text evidence="7">The sequence shown here is derived from an EMBL/GenBank/DDBJ whole genome shotgun (WGS) entry which is preliminary data.</text>
</comment>
<comment type="function">
    <text evidence="4">Thiol-specific peroxidase that catalyzes the reduction of hydrogen peroxide and organic hydroperoxides to water and alcohols, respectively. Plays a role in cell protection against oxidative stress by detoxifying peroxides.</text>
</comment>
<proteinExistence type="inferred from homology"/>
<evidence type="ECO:0000256" key="4">
    <source>
        <dbReference type="ARBA" id="ARBA00037420"/>
    </source>
</evidence>
<comment type="similarity">
    <text evidence="1">Belongs to the peroxiredoxin family. AhpC/Prx1 subfamily.</text>
</comment>
<dbReference type="PROSITE" id="PS51352">
    <property type="entry name" value="THIOREDOXIN_2"/>
    <property type="match status" value="1"/>
</dbReference>
<evidence type="ECO:0000256" key="1">
    <source>
        <dbReference type="ARBA" id="ARBA00009796"/>
    </source>
</evidence>
<dbReference type="Proteomes" id="UP000094487">
    <property type="component" value="Unassembled WGS sequence"/>
</dbReference>
<dbReference type="SUPFAM" id="SSF52833">
    <property type="entry name" value="Thioredoxin-like"/>
    <property type="match status" value="1"/>
</dbReference>
<dbReference type="STRING" id="1888892.BFL28_19370"/>
<evidence type="ECO:0000256" key="5">
    <source>
        <dbReference type="PIRSR" id="PIRSR000239-1"/>
    </source>
</evidence>
<keyword evidence="2" id="KW-0560">Oxidoreductase</keyword>
<dbReference type="Pfam" id="PF00578">
    <property type="entry name" value="AhpC-TSA"/>
    <property type="match status" value="1"/>
</dbReference>
<feature type="domain" description="Thioredoxin" evidence="6">
    <location>
        <begin position="17"/>
        <end position="172"/>
    </location>
</feature>
<dbReference type="InterPro" id="IPR000866">
    <property type="entry name" value="AhpC/TSA"/>
</dbReference>
<accession>A0A1E3LUZ8</accession>
<dbReference type="AlphaFoldDB" id="A0A1E3LUZ8"/>
<dbReference type="GO" id="GO:0005829">
    <property type="term" value="C:cytosol"/>
    <property type="evidence" value="ECO:0007669"/>
    <property type="project" value="TreeGrafter"/>
</dbReference>
<dbReference type="GO" id="GO:0045454">
    <property type="term" value="P:cell redox homeostasis"/>
    <property type="evidence" value="ECO:0007669"/>
    <property type="project" value="TreeGrafter"/>
</dbReference>
<evidence type="ECO:0000256" key="2">
    <source>
        <dbReference type="ARBA" id="ARBA00023002"/>
    </source>
</evidence>
<evidence type="ECO:0000313" key="8">
    <source>
        <dbReference type="Proteomes" id="UP000094487"/>
    </source>
</evidence>
<dbReference type="GO" id="GO:0042744">
    <property type="term" value="P:hydrogen peroxide catabolic process"/>
    <property type="evidence" value="ECO:0007669"/>
    <property type="project" value="TreeGrafter"/>
</dbReference>
<dbReference type="InterPro" id="IPR050217">
    <property type="entry name" value="Peroxiredoxin"/>
</dbReference>
<evidence type="ECO:0000259" key="6">
    <source>
        <dbReference type="PROSITE" id="PS51352"/>
    </source>
</evidence>
<sequence length="218" mass="23982">MMTDSNLPPAASLQRPLRIGDTAPGFQARSTLGEVRLSDYRGKWLVFFSHPADFTPVCTSEFVSITRAAEAFAALDCGLLGLSVDSLYSHLAWVRAIRQKFAVTIPFPIVEDPSMAIGRAYGMIEPHSDDSSAVRATYFIDPEGVIRAMTWYPLNVGRSVDEMLRMVAALKRTAADDVLAPEGWHPGDDLLVTPPQDQHAVLAGDDEHWFYQTTADAK</sequence>
<name>A0A1E3LUZ8_9SPHN</name>
<dbReference type="GO" id="GO:0033554">
    <property type="term" value="P:cellular response to stress"/>
    <property type="evidence" value="ECO:0007669"/>
    <property type="project" value="TreeGrafter"/>
</dbReference>
<dbReference type="PIRSF" id="PIRSF000239">
    <property type="entry name" value="AHPC"/>
    <property type="match status" value="1"/>
</dbReference>
<gene>
    <name evidence="7" type="ORF">BFL28_19370</name>
</gene>
<feature type="active site" description="Cysteine sulfenic acid (-SOH) intermediate; for peroxidase activity" evidence="5">
    <location>
        <position position="58"/>
    </location>
</feature>
<dbReference type="EMBL" id="MDDS01000043">
    <property type="protein sequence ID" value="ODP36995.1"/>
    <property type="molecule type" value="Genomic_DNA"/>
</dbReference>
<dbReference type="GO" id="GO:0008379">
    <property type="term" value="F:thioredoxin peroxidase activity"/>
    <property type="evidence" value="ECO:0007669"/>
    <property type="project" value="TreeGrafter"/>
</dbReference>
<dbReference type="InterPro" id="IPR024706">
    <property type="entry name" value="Peroxiredoxin_AhpC-typ"/>
</dbReference>
<dbReference type="GO" id="GO:0006979">
    <property type="term" value="P:response to oxidative stress"/>
    <property type="evidence" value="ECO:0007669"/>
    <property type="project" value="TreeGrafter"/>
</dbReference>
<dbReference type="OrthoDB" id="9812811at2"/>
<dbReference type="Pfam" id="PF10417">
    <property type="entry name" value="1-cysPrx_C"/>
    <property type="match status" value="1"/>
</dbReference>
<dbReference type="InterPro" id="IPR036249">
    <property type="entry name" value="Thioredoxin-like_sf"/>
</dbReference>
<dbReference type="PANTHER" id="PTHR10681">
    <property type="entry name" value="THIOREDOXIN PEROXIDASE"/>
    <property type="match status" value="1"/>
</dbReference>
<dbReference type="PANTHER" id="PTHR10681:SF128">
    <property type="entry name" value="THIOREDOXIN-DEPENDENT PEROXIDE REDUCTASE, MITOCHONDRIAL"/>
    <property type="match status" value="1"/>
</dbReference>
<dbReference type="InterPro" id="IPR013766">
    <property type="entry name" value="Thioredoxin_domain"/>
</dbReference>
<dbReference type="Gene3D" id="3.40.30.10">
    <property type="entry name" value="Glutaredoxin"/>
    <property type="match status" value="1"/>
</dbReference>
<protein>
    <recommendedName>
        <fullName evidence="3">Thioredoxin peroxidase</fullName>
    </recommendedName>
</protein>
<evidence type="ECO:0000313" key="7">
    <source>
        <dbReference type="EMBL" id="ODP36995.1"/>
    </source>
</evidence>
<dbReference type="InterPro" id="IPR019479">
    <property type="entry name" value="Peroxiredoxin_C"/>
</dbReference>
<organism evidence="7 8">
    <name type="scientific">Sphingomonas turrisvirgatae</name>
    <dbReference type="NCBI Taxonomy" id="1888892"/>
    <lineage>
        <taxon>Bacteria</taxon>
        <taxon>Pseudomonadati</taxon>
        <taxon>Pseudomonadota</taxon>
        <taxon>Alphaproteobacteria</taxon>
        <taxon>Sphingomonadales</taxon>
        <taxon>Sphingomonadaceae</taxon>
        <taxon>Sphingomonas</taxon>
    </lineage>
</organism>
<reference evidence="7 8" key="1">
    <citation type="submission" date="2016-08" db="EMBL/GenBank/DDBJ databases">
        <title>Draft genome of the agarase producing Sphingomonas sp. MCT13.</title>
        <authorList>
            <person name="D'Andrea M.M."/>
            <person name="Rossolini G.M."/>
            <person name="Thaller M.C."/>
        </authorList>
    </citation>
    <scope>NUCLEOTIDE SEQUENCE [LARGE SCALE GENOMIC DNA]</scope>
    <source>
        <strain evidence="7 8">MCT13</strain>
    </source>
</reference>
<keyword evidence="8" id="KW-1185">Reference proteome</keyword>
<dbReference type="RefSeq" id="WP_066667254.1">
    <property type="nucleotide sequence ID" value="NZ_MDDS01000043.1"/>
</dbReference>
<evidence type="ECO:0000256" key="3">
    <source>
        <dbReference type="ARBA" id="ARBA00032824"/>
    </source>
</evidence>
<dbReference type="NCBIfam" id="NF009668">
    <property type="entry name" value="PRK13189.1"/>
    <property type="match status" value="1"/>
</dbReference>